<dbReference type="Gene3D" id="3.30.30.10">
    <property type="entry name" value="Knottin, scorpion toxin-like"/>
    <property type="match status" value="1"/>
</dbReference>
<evidence type="ECO:0000256" key="1">
    <source>
        <dbReference type="ARBA" id="ARBA00004613"/>
    </source>
</evidence>
<dbReference type="GO" id="GO:0005615">
    <property type="term" value="C:extracellular space"/>
    <property type="evidence" value="ECO:0007669"/>
    <property type="project" value="TreeGrafter"/>
</dbReference>
<dbReference type="GeneID" id="107270228"/>
<feature type="chain" id="PRO_5042606126" evidence="4">
    <location>
        <begin position="21"/>
        <end position="100"/>
    </location>
</feature>
<keyword evidence="4" id="KW-0732">Signal</keyword>
<keyword evidence="3" id="KW-1015">Disulfide bond</keyword>
<dbReference type="CTD" id="127064953"/>
<dbReference type="GO" id="GO:0006959">
    <property type="term" value="P:humoral immune response"/>
    <property type="evidence" value="ECO:0007669"/>
    <property type="project" value="TreeGrafter"/>
</dbReference>
<dbReference type="PROSITE" id="PS51378">
    <property type="entry name" value="INVERT_DEFENSINS"/>
    <property type="match status" value="1"/>
</dbReference>
<keyword evidence="2" id="KW-0964">Secreted</keyword>
<dbReference type="PANTHER" id="PTHR13645:SF0">
    <property type="entry name" value="DEFENSIN"/>
    <property type="match status" value="1"/>
</dbReference>
<dbReference type="RefSeq" id="XP_015600536.1">
    <property type="nucleotide sequence ID" value="XM_015745050.2"/>
</dbReference>
<dbReference type="PANTHER" id="PTHR13645">
    <property type="entry name" value="DEFENSIN"/>
    <property type="match status" value="1"/>
</dbReference>
<dbReference type="Proteomes" id="UP000694920">
    <property type="component" value="Unplaced"/>
</dbReference>
<dbReference type="CDD" id="cd21806">
    <property type="entry name" value="DEFL_defensin-like"/>
    <property type="match status" value="1"/>
</dbReference>
<protein>
    <submittedName>
        <fullName evidence="7">Defensin-2</fullName>
    </submittedName>
</protein>
<dbReference type="KEGG" id="ccin:107270228"/>
<comment type="subcellular location">
    <subcellularLocation>
        <location evidence="1">Secreted</location>
    </subcellularLocation>
</comment>
<gene>
    <name evidence="7" type="primary">LOC107270228</name>
</gene>
<keyword evidence="6" id="KW-1185">Reference proteome</keyword>
<evidence type="ECO:0000259" key="5">
    <source>
        <dbReference type="PROSITE" id="PS51378"/>
    </source>
</evidence>
<dbReference type="Pfam" id="PF01097">
    <property type="entry name" value="Defensin_2"/>
    <property type="match status" value="1"/>
</dbReference>
<feature type="signal peptide" evidence="4">
    <location>
        <begin position="1"/>
        <end position="20"/>
    </location>
</feature>
<proteinExistence type="predicted"/>
<evidence type="ECO:0000256" key="4">
    <source>
        <dbReference type="SAM" id="SignalP"/>
    </source>
</evidence>
<dbReference type="InterPro" id="IPR036574">
    <property type="entry name" value="Scorpion_toxin-like_sf"/>
</dbReference>
<evidence type="ECO:0000256" key="3">
    <source>
        <dbReference type="ARBA" id="ARBA00023157"/>
    </source>
</evidence>
<sequence>MKVFAVFVIVAIFAFASVKCMPEPAYDGPTYELTRIEDVDTSGGIADHTEEAPIRHRRVTCDLFSFQSKWLTPNHTACAAKCIAQRRRGGRCSNGVCVCR</sequence>
<dbReference type="InterPro" id="IPR001542">
    <property type="entry name" value="Defensin_invertebrate/fungal"/>
</dbReference>
<dbReference type="SUPFAM" id="SSF57095">
    <property type="entry name" value="Scorpion toxin-like"/>
    <property type="match status" value="1"/>
</dbReference>
<reference evidence="7" key="1">
    <citation type="submission" date="2025-08" db="UniProtKB">
        <authorList>
            <consortium name="RefSeq"/>
        </authorList>
    </citation>
    <scope>IDENTIFICATION</scope>
</reference>
<accession>A0AAJ7FNI4</accession>
<evidence type="ECO:0000313" key="7">
    <source>
        <dbReference type="RefSeq" id="XP_015600536.1"/>
    </source>
</evidence>
<name>A0AAJ7FNI4_CEPCN</name>
<dbReference type="AlphaFoldDB" id="A0AAJ7FNI4"/>
<evidence type="ECO:0000313" key="6">
    <source>
        <dbReference type="Proteomes" id="UP000694920"/>
    </source>
</evidence>
<organism evidence="6 7">
    <name type="scientific">Cephus cinctus</name>
    <name type="common">Wheat stem sawfly</name>
    <dbReference type="NCBI Taxonomy" id="211228"/>
    <lineage>
        <taxon>Eukaryota</taxon>
        <taxon>Metazoa</taxon>
        <taxon>Ecdysozoa</taxon>
        <taxon>Arthropoda</taxon>
        <taxon>Hexapoda</taxon>
        <taxon>Insecta</taxon>
        <taxon>Pterygota</taxon>
        <taxon>Neoptera</taxon>
        <taxon>Endopterygota</taxon>
        <taxon>Hymenoptera</taxon>
        <taxon>Cephoidea</taxon>
        <taxon>Cephidae</taxon>
        <taxon>Cephus</taxon>
    </lineage>
</organism>
<dbReference type="GO" id="GO:0042742">
    <property type="term" value="P:defense response to bacterium"/>
    <property type="evidence" value="ECO:0007669"/>
    <property type="project" value="TreeGrafter"/>
</dbReference>
<feature type="domain" description="Invertebrate defensins family profile" evidence="5">
    <location>
        <begin position="58"/>
        <end position="100"/>
    </location>
</feature>
<evidence type="ECO:0000256" key="2">
    <source>
        <dbReference type="ARBA" id="ARBA00022525"/>
    </source>
</evidence>